<accession>A0A076LQ39</accession>
<sequence length="56" mass="6553">MLMAIMTFFNHSGNVATRKERQYSVVFVVETMGEKGDVLRLITLYFRFIFCSAVKR</sequence>
<gene>
    <name evidence="1" type="ORF">ETEE_3661</name>
</gene>
<dbReference type="KEGG" id="ete:ETEE_3661"/>
<dbReference type="Proteomes" id="UP000028681">
    <property type="component" value="Chromosome"/>
</dbReference>
<protein>
    <submittedName>
        <fullName evidence="1">Uncharacterized protein</fullName>
    </submittedName>
</protein>
<dbReference type="HOGENOM" id="CLU_3006958_0_0_6"/>
<name>A0A076LQ39_9GAMM</name>
<organism evidence="1 2">
    <name type="scientific">Edwardsiella anguillarum ET080813</name>
    <dbReference type="NCBI Taxonomy" id="667120"/>
    <lineage>
        <taxon>Bacteria</taxon>
        <taxon>Pseudomonadati</taxon>
        <taxon>Pseudomonadota</taxon>
        <taxon>Gammaproteobacteria</taxon>
        <taxon>Enterobacterales</taxon>
        <taxon>Hafniaceae</taxon>
        <taxon>Edwardsiella</taxon>
    </lineage>
</organism>
<proteinExistence type="predicted"/>
<evidence type="ECO:0000313" key="1">
    <source>
        <dbReference type="EMBL" id="AIJ10076.1"/>
    </source>
</evidence>
<reference evidence="1 2" key="1">
    <citation type="journal article" date="2012" name="PLoS ONE">
        <title>Edwardsiella comparative phylogenomics reveal the new intra/inter-species taxonomic relationships, virulence evolution and niche adaptation mechanisms.</title>
        <authorList>
            <person name="Yang M."/>
            <person name="Lv Y."/>
            <person name="Xiao J."/>
            <person name="Wu H."/>
            <person name="Zheng H."/>
            <person name="Liu Q."/>
            <person name="Zhang Y."/>
            <person name="Wang Q."/>
        </authorList>
    </citation>
    <scope>NUCLEOTIDE SEQUENCE [LARGE SCALE GENOMIC DNA]</scope>
    <source>
        <strain evidence="2">080813</strain>
    </source>
</reference>
<dbReference type="AlphaFoldDB" id="A0A076LQ39"/>
<dbReference type="EMBL" id="CP006664">
    <property type="protein sequence ID" value="AIJ10076.1"/>
    <property type="molecule type" value="Genomic_DNA"/>
</dbReference>
<evidence type="ECO:0000313" key="2">
    <source>
        <dbReference type="Proteomes" id="UP000028681"/>
    </source>
</evidence>